<comment type="pathway">
    <text evidence="1">Amino-acid degradation; L-arginine degradation via ADI pathway; carbamoyl phosphate from L-arginine: step 1/2.</text>
</comment>
<dbReference type="EC" id="3.5.3.6" evidence="2"/>
<dbReference type="EMBL" id="JBCDNA010000001">
    <property type="protein sequence ID" value="MEL4455575.1"/>
    <property type="molecule type" value="Genomic_DNA"/>
</dbReference>
<dbReference type="RefSeq" id="WP_342159428.1">
    <property type="nucleotide sequence ID" value="NZ_JBCDNA010000001.1"/>
</dbReference>
<name>A0ABU9L3H9_9FLAO</name>
<organism evidence="4 5">
    <name type="scientific">Lutimonas vermicola</name>
    <dbReference type="NCBI Taxonomy" id="414288"/>
    <lineage>
        <taxon>Bacteria</taxon>
        <taxon>Pseudomonadati</taxon>
        <taxon>Bacteroidota</taxon>
        <taxon>Flavobacteriia</taxon>
        <taxon>Flavobacteriales</taxon>
        <taxon>Flavobacteriaceae</taxon>
        <taxon>Lutimonas</taxon>
    </lineage>
</organism>
<comment type="caution">
    <text evidence="4">The sequence shown here is derived from an EMBL/GenBank/DDBJ whole genome shotgun (WGS) entry which is preliminary data.</text>
</comment>
<keyword evidence="5" id="KW-1185">Reference proteome</keyword>
<gene>
    <name evidence="4" type="ORF">AABB81_06680</name>
</gene>
<dbReference type="Pfam" id="PF19420">
    <property type="entry name" value="DDAH_eukar"/>
    <property type="match status" value="1"/>
</dbReference>
<dbReference type="SUPFAM" id="SSF55909">
    <property type="entry name" value="Pentein"/>
    <property type="match status" value="1"/>
</dbReference>
<evidence type="ECO:0000256" key="3">
    <source>
        <dbReference type="ARBA" id="ARBA00049429"/>
    </source>
</evidence>
<dbReference type="PANTHER" id="PTHR47271:SF2">
    <property type="entry name" value="ARGININE DEIMINASE"/>
    <property type="match status" value="1"/>
</dbReference>
<dbReference type="PANTHER" id="PTHR47271">
    <property type="entry name" value="ARGININE DEIMINASE"/>
    <property type="match status" value="1"/>
</dbReference>
<comment type="catalytic activity">
    <reaction evidence="3">
        <text>L-arginine + H2O = L-citrulline + NH4(+)</text>
        <dbReference type="Rhea" id="RHEA:19597"/>
        <dbReference type="ChEBI" id="CHEBI:15377"/>
        <dbReference type="ChEBI" id="CHEBI:28938"/>
        <dbReference type="ChEBI" id="CHEBI:32682"/>
        <dbReference type="ChEBI" id="CHEBI:57743"/>
        <dbReference type="EC" id="3.5.3.6"/>
    </reaction>
</comment>
<protein>
    <recommendedName>
        <fullName evidence="2">arginine deiminase</fullName>
        <ecNumber evidence="2">3.5.3.6</ecNumber>
    </recommendedName>
</protein>
<dbReference type="Gene3D" id="3.75.10.10">
    <property type="entry name" value="L-arginine/glycine Amidinotransferase, Chain A"/>
    <property type="match status" value="1"/>
</dbReference>
<proteinExistence type="predicted"/>
<reference evidence="4 5" key="1">
    <citation type="submission" date="2024-04" db="EMBL/GenBank/DDBJ databases">
        <title>whole genome sequencing of Lutimonas vermicola strain IMCC1616.</title>
        <authorList>
            <person name="Bae S.S."/>
        </authorList>
    </citation>
    <scope>NUCLEOTIDE SEQUENCE [LARGE SCALE GENOMIC DNA]</scope>
    <source>
        <strain evidence="4 5">IMCC1616</strain>
    </source>
</reference>
<evidence type="ECO:0000256" key="1">
    <source>
        <dbReference type="ARBA" id="ARBA00005213"/>
    </source>
</evidence>
<evidence type="ECO:0000256" key="2">
    <source>
        <dbReference type="ARBA" id="ARBA00012171"/>
    </source>
</evidence>
<evidence type="ECO:0000313" key="5">
    <source>
        <dbReference type="Proteomes" id="UP001474120"/>
    </source>
</evidence>
<dbReference type="Proteomes" id="UP001474120">
    <property type="component" value="Unassembled WGS sequence"/>
</dbReference>
<evidence type="ECO:0000313" key="4">
    <source>
        <dbReference type="EMBL" id="MEL4455575.1"/>
    </source>
</evidence>
<accession>A0ABU9L3H9</accession>
<sequence>MSKTSHTEYLTLETVLIKSAAAAFRSDLLISEQWKTLNFLDKPDLKIANEEYSTFESILKSQYIEVSHLPENETLSMDSIYCRDASIATDFGMILCAMGKKERSREPEAQKAYFKKHGIKVLGEILHPGTLEGGDVAWLDRNTLAVGHTYRTNTAGIHQLKGLLEPKGIQIIVAELPHHKGPDDVFHLMSIFSPVDADLAVVYSPLMPVAFRNELLLRGYRLIEVPEDEFDSMGCNVLALGPKKCLILAGNPQTEKGLTDHGCEVFTYQGEHISVMGGGGPTCLTRPLMRKDRN</sequence>